<keyword evidence="1" id="KW-0472">Membrane</keyword>
<reference evidence="3" key="1">
    <citation type="submission" date="2023-09" db="EMBL/GenBank/DDBJ databases">
        <authorList>
            <person name="Li S."/>
            <person name="Li X."/>
            <person name="Zhang C."/>
            <person name="Zhao Z."/>
        </authorList>
    </citation>
    <scope>NUCLEOTIDE SEQUENCE [LARGE SCALE GENOMIC DNA]</scope>
    <source>
        <strain evidence="3">SQ149</strain>
    </source>
</reference>
<protein>
    <submittedName>
        <fullName evidence="2">PepSY-associated TM helix domain-containing protein</fullName>
    </submittedName>
</protein>
<dbReference type="Pfam" id="PF03929">
    <property type="entry name" value="PepSY_TM"/>
    <property type="match status" value="1"/>
</dbReference>
<organism evidence="2 3">
    <name type="scientific">Thalassotalea psychrophila</name>
    <dbReference type="NCBI Taxonomy" id="3065647"/>
    <lineage>
        <taxon>Bacteria</taxon>
        <taxon>Pseudomonadati</taxon>
        <taxon>Pseudomonadota</taxon>
        <taxon>Gammaproteobacteria</taxon>
        <taxon>Alteromonadales</taxon>
        <taxon>Colwelliaceae</taxon>
        <taxon>Thalassotalea</taxon>
    </lineage>
</organism>
<keyword evidence="1" id="KW-1133">Transmembrane helix</keyword>
<sequence length="165" mass="19166">MSFSKTNRTIHKWASILIALPILLTIATGTLLLLKKEISYIQPASMKGIERIPTISFNEVLNQAQTVEQANISTWQDIDRLDVRPNKGIIKIRSKNQWEIQIDSSNAEILQVAYRRSDFIETLHDATFFQDKANLWLMLPSAIILLLLWLTGLYLFIYPYFRKRD</sequence>
<gene>
    <name evidence="2" type="ORF">RGQ13_06500</name>
</gene>
<dbReference type="RefSeq" id="WP_348392752.1">
    <property type="nucleotide sequence ID" value="NZ_CP134145.1"/>
</dbReference>
<dbReference type="InterPro" id="IPR005625">
    <property type="entry name" value="PepSY-ass_TM"/>
</dbReference>
<dbReference type="Proteomes" id="UP001258994">
    <property type="component" value="Chromosome"/>
</dbReference>
<evidence type="ECO:0000256" key="1">
    <source>
        <dbReference type="SAM" id="Phobius"/>
    </source>
</evidence>
<feature type="transmembrane region" description="Helical" evidence="1">
    <location>
        <begin position="12"/>
        <end position="34"/>
    </location>
</feature>
<accession>A0ABY9TYJ1</accession>
<evidence type="ECO:0000313" key="2">
    <source>
        <dbReference type="EMBL" id="WNC73641.1"/>
    </source>
</evidence>
<evidence type="ECO:0000313" key="3">
    <source>
        <dbReference type="Proteomes" id="UP001258994"/>
    </source>
</evidence>
<feature type="transmembrane region" description="Helical" evidence="1">
    <location>
        <begin position="135"/>
        <end position="161"/>
    </location>
</feature>
<keyword evidence="1" id="KW-0812">Transmembrane</keyword>
<keyword evidence="3" id="KW-1185">Reference proteome</keyword>
<dbReference type="EMBL" id="CP134145">
    <property type="protein sequence ID" value="WNC73641.1"/>
    <property type="molecule type" value="Genomic_DNA"/>
</dbReference>
<name>A0ABY9TYJ1_9GAMM</name>
<proteinExistence type="predicted"/>